<reference evidence="1" key="1">
    <citation type="submission" date="2023-03" db="EMBL/GenBank/DDBJ databases">
        <title>Chromosome-level genomes of two armyworms, Mythimna separata and Mythimna loreyi, provide insights into the biosynthesis and reception of sex pheromones.</title>
        <authorList>
            <person name="Zhao H."/>
        </authorList>
    </citation>
    <scope>NUCLEOTIDE SEQUENCE</scope>
    <source>
        <strain evidence="1">BeijingLab</strain>
        <tissue evidence="1">Pupa</tissue>
    </source>
</reference>
<comment type="caution">
    <text evidence="1">The sequence shown here is derived from an EMBL/GenBank/DDBJ whole genome shotgun (WGS) entry which is preliminary data.</text>
</comment>
<accession>A0AAD8DK08</accession>
<name>A0AAD8DK08_MYTSE</name>
<evidence type="ECO:0000313" key="1">
    <source>
        <dbReference type="EMBL" id="KAJ8704168.1"/>
    </source>
</evidence>
<dbReference type="Proteomes" id="UP001231518">
    <property type="component" value="Chromosome 31"/>
</dbReference>
<dbReference type="EMBL" id="JARGEI010000032">
    <property type="protein sequence ID" value="KAJ8704168.1"/>
    <property type="molecule type" value="Genomic_DNA"/>
</dbReference>
<gene>
    <name evidence="1" type="ORF">PYW07_013462</name>
</gene>
<keyword evidence="2" id="KW-1185">Reference proteome</keyword>
<dbReference type="AlphaFoldDB" id="A0AAD8DK08"/>
<proteinExistence type="predicted"/>
<sequence length="764" mass="88455">MTRSCTKFKRREGTAGILGHLYETKLISLFYFRAIHEEAIEEFQLASNVDKVGAFDDICFKTRVTGFEKPISVFIQAKHRENKNQTLAIDLATYFISYLNIRKHFDPKNEDSFFKSTYDEAECLFVIYTTAKDEFGNSSDIASEYTEVVYDLIGTAAGGTVKQPDQQQERVNWLCEIAMKEQMIQLADCMCKCIHDEINLDNLLSDELMLRYHYILAQQVLHVDDLQPDGETRVATFRADFFDNYENYLTVFKDSLYKEILKRRTIDTNDIARLLNESLTDPTDVTKLSKVIGTVIIYNKGVFEMNKQYKEYYTPDLKRLHNVSHVTVEQATDLAGRQILSELQVKVPAAFGNKDLTLCSNENRKKRRIKHLITKITEKLENCQFSKIVAINESSPKEFLELNGGLAGAIGNIFVLDDETKLMKITDNFESLETNAKLLYESLNKEIELINKTKQGHRDLLRAEEQINLRQYRFSFNVYKFPKVLLEYNEYEKHLARDFLNKLIIYSSQADEKTVEKKLKAEIEESLTLNDSFYAKIDEIFLKYHNEIQDWWLKPKEADYLTKDGELFKNATRYMIADPLTSSLSVPFVRLMRQYNYTFTDDALHSLGLSDQELTTIVVAEYSTLTVAKVMQYLKNKDYAALDIAHIARLEVDMRNALRRELSFTNENKVLIFVCDDVMGYKNKRALKNIAEAVRGKRSIIIANQTSAILLQRYFRAARTVCDERNGLMDLSEDCRRRVFANAGVEVELEQKDMRVELKAFVGA</sequence>
<organism evidence="1 2">
    <name type="scientific">Mythimna separata</name>
    <name type="common">Oriental armyworm</name>
    <name type="synonym">Pseudaletia separata</name>
    <dbReference type="NCBI Taxonomy" id="271217"/>
    <lineage>
        <taxon>Eukaryota</taxon>
        <taxon>Metazoa</taxon>
        <taxon>Ecdysozoa</taxon>
        <taxon>Arthropoda</taxon>
        <taxon>Hexapoda</taxon>
        <taxon>Insecta</taxon>
        <taxon>Pterygota</taxon>
        <taxon>Neoptera</taxon>
        <taxon>Endopterygota</taxon>
        <taxon>Lepidoptera</taxon>
        <taxon>Glossata</taxon>
        <taxon>Ditrysia</taxon>
        <taxon>Noctuoidea</taxon>
        <taxon>Noctuidae</taxon>
        <taxon>Noctuinae</taxon>
        <taxon>Hadenini</taxon>
        <taxon>Mythimna</taxon>
    </lineage>
</organism>
<protein>
    <submittedName>
        <fullName evidence="1">Uncharacterized protein</fullName>
    </submittedName>
</protein>
<evidence type="ECO:0000313" key="2">
    <source>
        <dbReference type="Proteomes" id="UP001231518"/>
    </source>
</evidence>